<proteinExistence type="predicted"/>
<dbReference type="OrthoDB" id="9811483at2"/>
<feature type="transmembrane region" description="Helical" evidence="6">
    <location>
        <begin position="693"/>
        <end position="711"/>
    </location>
</feature>
<evidence type="ECO:0000256" key="4">
    <source>
        <dbReference type="ARBA" id="ARBA00023136"/>
    </source>
</evidence>
<comment type="subcellular location">
    <subcellularLocation>
        <location evidence="1">Membrane</location>
        <topology evidence="1">Multi-pass membrane protein</topology>
    </subcellularLocation>
</comment>
<keyword evidence="5" id="KW-0175">Coiled coil</keyword>
<reference evidence="8 9" key="1">
    <citation type="submission" date="2017-08" db="EMBL/GenBank/DDBJ databases">
        <title>Complete Genome Sequence of Bacillus kochii Oregon-R-modENCODE STRAIN BDGP4, isolated from Drosophila melanogaster gut.</title>
        <authorList>
            <person name="Wan K.H."/>
            <person name="Yu C."/>
            <person name="Park S."/>
            <person name="Hammonds A.S."/>
            <person name="Booth B.W."/>
            <person name="Celniker S.E."/>
        </authorList>
    </citation>
    <scope>NUCLEOTIDE SEQUENCE [LARGE SCALE GENOMIC DNA]</scope>
    <source>
        <strain evidence="8 9">BDGP4</strain>
    </source>
</reference>
<feature type="transmembrane region" description="Helical" evidence="6">
    <location>
        <begin position="765"/>
        <end position="788"/>
    </location>
</feature>
<gene>
    <name evidence="8" type="ORF">CKF48_09345</name>
</gene>
<evidence type="ECO:0000256" key="5">
    <source>
        <dbReference type="SAM" id="Coils"/>
    </source>
</evidence>
<feature type="transmembrane region" description="Helical" evidence="6">
    <location>
        <begin position="25"/>
        <end position="45"/>
    </location>
</feature>
<feature type="domain" description="ABC-2 type transporter transmembrane" evidence="7">
    <location>
        <begin position="686"/>
        <end position="867"/>
    </location>
</feature>
<evidence type="ECO:0000256" key="3">
    <source>
        <dbReference type="ARBA" id="ARBA00022989"/>
    </source>
</evidence>
<name>A0A248THE5_9BACI</name>
<dbReference type="NCBIfam" id="TIGR03061">
    <property type="entry name" value="pip_yhgE_Nterm"/>
    <property type="match status" value="1"/>
</dbReference>
<keyword evidence="9" id="KW-1185">Reference proteome</keyword>
<keyword evidence="2 6" id="KW-0812">Transmembrane</keyword>
<dbReference type="RefSeq" id="WP_095371084.1">
    <property type="nucleotide sequence ID" value="NZ_CP022983.1"/>
</dbReference>
<dbReference type="PANTHER" id="PTHR43077:SF10">
    <property type="entry name" value="TRANSPORT PERMEASE PROTEIN"/>
    <property type="match status" value="1"/>
</dbReference>
<dbReference type="AlphaFoldDB" id="A0A248THE5"/>
<dbReference type="InterPro" id="IPR013525">
    <property type="entry name" value="ABC2_TM"/>
</dbReference>
<dbReference type="PANTHER" id="PTHR43077">
    <property type="entry name" value="TRANSPORT PERMEASE YVFS-RELATED"/>
    <property type="match status" value="1"/>
</dbReference>
<feature type="coiled-coil region" evidence="5">
    <location>
        <begin position="265"/>
        <end position="302"/>
    </location>
</feature>
<dbReference type="NCBIfam" id="TIGR03062">
    <property type="entry name" value="pip_yhgE_Cterm"/>
    <property type="match status" value="1"/>
</dbReference>
<accession>A0A248THE5</accession>
<evidence type="ECO:0000259" key="7">
    <source>
        <dbReference type="Pfam" id="PF12698"/>
    </source>
</evidence>
<evidence type="ECO:0000256" key="2">
    <source>
        <dbReference type="ARBA" id="ARBA00022692"/>
    </source>
</evidence>
<dbReference type="Proteomes" id="UP000215137">
    <property type="component" value="Chromosome"/>
</dbReference>
<evidence type="ECO:0000256" key="6">
    <source>
        <dbReference type="SAM" id="Phobius"/>
    </source>
</evidence>
<dbReference type="GO" id="GO:0140359">
    <property type="term" value="F:ABC-type transporter activity"/>
    <property type="evidence" value="ECO:0007669"/>
    <property type="project" value="InterPro"/>
</dbReference>
<dbReference type="Pfam" id="PF12698">
    <property type="entry name" value="ABC2_membrane_3"/>
    <property type="match status" value="2"/>
</dbReference>
<dbReference type="GO" id="GO:0016020">
    <property type="term" value="C:membrane"/>
    <property type="evidence" value="ECO:0007669"/>
    <property type="project" value="UniProtKB-SubCell"/>
</dbReference>
<evidence type="ECO:0000313" key="8">
    <source>
        <dbReference type="EMBL" id="ASV67510.1"/>
    </source>
</evidence>
<feature type="transmembrane region" description="Helical" evidence="6">
    <location>
        <begin position="847"/>
        <end position="869"/>
    </location>
</feature>
<dbReference type="Gene3D" id="3.40.1710.10">
    <property type="entry name" value="abc type-2 transporter like domain"/>
    <property type="match status" value="1"/>
</dbReference>
<keyword evidence="3 6" id="KW-1133">Transmembrane helix</keyword>
<evidence type="ECO:0000313" key="9">
    <source>
        <dbReference type="Proteomes" id="UP000215137"/>
    </source>
</evidence>
<protein>
    <recommendedName>
        <fullName evidence="7">ABC-2 type transporter transmembrane domain-containing protein</fullName>
    </recommendedName>
</protein>
<dbReference type="InterPro" id="IPR051328">
    <property type="entry name" value="T7SS_ABC-Transporter"/>
</dbReference>
<dbReference type="InterPro" id="IPR017501">
    <property type="entry name" value="Phage_infect_YhgE_C"/>
</dbReference>
<dbReference type="EMBL" id="CP022983">
    <property type="protein sequence ID" value="ASV67510.1"/>
    <property type="molecule type" value="Genomic_DNA"/>
</dbReference>
<organism evidence="8 9">
    <name type="scientific">Cytobacillus kochii</name>
    <dbReference type="NCBI Taxonomy" id="859143"/>
    <lineage>
        <taxon>Bacteria</taxon>
        <taxon>Bacillati</taxon>
        <taxon>Bacillota</taxon>
        <taxon>Bacilli</taxon>
        <taxon>Bacillales</taxon>
        <taxon>Bacillaceae</taxon>
        <taxon>Cytobacillus</taxon>
    </lineage>
</organism>
<sequence>MNKEGGRLKQIFSIVRQDFRNLRRVPLVALLLIGLAFLPSLYAWFNIAASWDPYSETSQIKVAIVNEDSGTELEGKEMNIGQELVDQLKDNDQMGWTFVNRQVAEEGVRDGDYYAAVYIDEDFSKQLTSVVDGEPEAPEVRYEVNEKLNAIAPKMTSAGASALVEQISENFLAEASKALFTEFNNIGIKLEEELPTILKVENNIFALEERFPELNELGEKIVTLNEDWPEMKETITKVIALEEKFPELNQGAQHILTLEEKLPLINQLGDQVLTLEERLPEIEEAAERLTEASQQFGEVSDQLNRALKGVQTAQEVIDRVQEALPKANQMAADAEEYVKSLNSFLSANEGAIEPILDVITQNAVIIENTANSIDQVLKQLENDQMNNSVNQSIKDLQQQLQTNITSVNHAIDMFTALNQNGQFTTVIDSLTQLSQQLTALNDSLAQAGSGELSKEQIQVLRKQAQDTAAQAGRLVGFMNNGGKQEILNGMQQLNETAQKAAGDLEKIQQDMPNIEEVLTNAEGIAETGEAQLNQIIADLPAIEEKIGEIVAKIETDLPKAVDAVHKASDFIRNDLPGVEEKVHQASNFVRNDLPKIESEFSRIAGLVNENLPEVEKGLSEVTAFIQGNLPALEDSVHKAADDIRDFKANNDLGEIIALLKNDIQKESEFFKEPVKLVEDQLYPIPNYGSANTPFYTVLCLWVGALLLANLLKTDVHPKDMKEEYSIRHVYLGRLVLFLIVGFLQGLIVSVGDLLILGTYAANPVWFVIFTVIIAMMFMTMVYTIVSIFGNIGKALAIILMVLQLSGAGGTFPIQVAPAFFQAINPFLPFTHAINILREAVGGIVPHVVWMSFLYLFLFFVASLILGLVLKKPLTPWLKKTAEKSRSSRLVD</sequence>
<feature type="domain" description="ABC-2 type transporter transmembrane" evidence="7">
    <location>
        <begin position="37"/>
        <end position="176"/>
    </location>
</feature>
<evidence type="ECO:0000256" key="1">
    <source>
        <dbReference type="ARBA" id="ARBA00004141"/>
    </source>
</evidence>
<feature type="transmembrane region" description="Helical" evidence="6">
    <location>
        <begin position="795"/>
        <end position="820"/>
    </location>
</feature>
<dbReference type="InterPro" id="IPR017500">
    <property type="entry name" value="Phage_infect_YhgE_N"/>
</dbReference>
<dbReference type="KEGG" id="bko:CKF48_09345"/>
<feature type="transmembrane region" description="Helical" evidence="6">
    <location>
        <begin position="731"/>
        <end position="759"/>
    </location>
</feature>
<keyword evidence="4 6" id="KW-0472">Membrane</keyword>